<protein>
    <submittedName>
        <fullName evidence="2">Uncharacterized protein</fullName>
    </submittedName>
</protein>
<gene>
    <name evidence="2" type="ORF">Zm00014a_035892</name>
</gene>
<organism evidence="2">
    <name type="scientific">Zea mays</name>
    <name type="common">Maize</name>
    <dbReference type="NCBI Taxonomy" id="4577"/>
    <lineage>
        <taxon>Eukaryota</taxon>
        <taxon>Viridiplantae</taxon>
        <taxon>Streptophyta</taxon>
        <taxon>Embryophyta</taxon>
        <taxon>Tracheophyta</taxon>
        <taxon>Spermatophyta</taxon>
        <taxon>Magnoliopsida</taxon>
        <taxon>Liliopsida</taxon>
        <taxon>Poales</taxon>
        <taxon>Poaceae</taxon>
        <taxon>PACMAD clade</taxon>
        <taxon>Panicoideae</taxon>
        <taxon>Andropogonodae</taxon>
        <taxon>Andropogoneae</taxon>
        <taxon>Tripsacinae</taxon>
        <taxon>Zea</taxon>
    </lineage>
</organism>
<sequence length="115" mass="12326">MGDPGTSDDPATHHHLTHRPPITFPANLGDLLLNLTTLSCKSPPSPLFKPYHAQPGHSGAKIQALSPTQQLIAAQLELWIVCIIAIVARAEQEDEVRALADQAAHIDVAAHAKVH</sequence>
<reference evidence="2" key="1">
    <citation type="journal article" date="2018" name="Nat. Genet.">
        <title>Extensive intraspecific gene order and gene structural variations between Mo17 and other maize genomes.</title>
        <authorList>
            <person name="Sun S."/>
            <person name="Zhou Y."/>
            <person name="Chen J."/>
            <person name="Shi J."/>
            <person name="Zhao H."/>
            <person name="Zhao H."/>
            <person name="Song W."/>
            <person name="Zhang M."/>
            <person name="Cui Y."/>
            <person name="Dong X."/>
            <person name="Liu H."/>
            <person name="Ma X."/>
            <person name="Jiao Y."/>
            <person name="Wang B."/>
            <person name="Wei X."/>
            <person name="Stein J.C."/>
            <person name="Glaubitz J.C."/>
            <person name="Lu F."/>
            <person name="Yu G."/>
            <person name="Liang C."/>
            <person name="Fengler K."/>
            <person name="Li B."/>
            <person name="Rafalski A."/>
            <person name="Schnable P.S."/>
            <person name="Ware D.H."/>
            <person name="Buckler E.S."/>
            <person name="Lai J."/>
        </authorList>
    </citation>
    <scope>NUCLEOTIDE SEQUENCE [LARGE SCALE GENOMIC DNA]</scope>
    <source>
        <tissue evidence="2">Seedling</tissue>
    </source>
</reference>
<name>A0A3L6ELN4_MAIZE</name>
<accession>A0A3L6ELN4</accession>
<dbReference type="EMBL" id="NCVQ01000006">
    <property type="protein sequence ID" value="PWZ20207.1"/>
    <property type="molecule type" value="Genomic_DNA"/>
</dbReference>
<proteinExistence type="predicted"/>
<evidence type="ECO:0000256" key="1">
    <source>
        <dbReference type="SAM" id="MobiDB-lite"/>
    </source>
</evidence>
<comment type="caution">
    <text evidence="2">The sequence shown here is derived from an EMBL/GenBank/DDBJ whole genome shotgun (WGS) entry which is preliminary data.</text>
</comment>
<evidence type="ECO:0000313" key="2">
    <source>
        <dbReference type="EMBL" id="PWZ20207.1"/>
    </source>
</evidence>
<dbReference type="AlphaFoldDB" id="A0A3L6ELN4"/>
<feature type="region of interest" description="Disordered" evidence="1">
    <location>
        <begin position="1"/>
        <end position="20"/>
    </location>
</feature>
<dbReference type="Proteomes" id="UP000251960">
    <property type="component" value="Chromosome 5"/>
</dbReference>